<name>A0A8H7V5D5_9FUNG</name>
<dbReference type="Gene3D" id="1.20.5.340">
    <property type="match status" value="2"/>
</dbReference>
<evidence type="ECO:0000256" key="1">
    <source>
        <dbReference type="ARBA" id="ARBA00023054"/>
    </source>
</evidence>
<evidence type="ECO:0008006" key="5">
    <source>
        <dbReference type="Google" id="ProtNLM"/>
    </source>
</evidence>
<dbReference type="Proteomes" id="UP000603453">
    <property type="component" value="Unassembled WGS sequence"/>
</dbReference>
<protein>
    <recommendedName>
        <fullName evidence="5">Tropomyosin</fullName>
    </recommendedName>
</protein>
<keyword evidence="1 2" id="KW-0175">Coiled coil</keyword>
<dbReference type="Pfam" id="PF00261">
    <property type="entry name" value="Tropomyosin"/>
    <property type="match status" value="2"/>
</dbReference>
<gene>
    <name evidence="3" type="ORF">INT47_003756</name>
</gene>
<accession>A0A8H7V5D5</accession>
<reference evidence="3" key="1">
    <citation type="submission" date="2020-12" db="EMBL/GenBank/DDBJ databases">
        <title>Metabolic potential, ecology and presence of endohyphal bacteria is reflected in genomic diversity of Mucoromycotina.</title>
        <authorList>
            <person name="Muszewska A."/>
            <person name="Okrasinska A."/>
            <person name="Steczkiewicz K."/>
            <person name="Drgas O."/>
            <person name="Orlowska M."/>
            <person name="Perlinska-Lenart U."/>
            <person name="Aleksandrzak-Piekarczyk T."/>
            <person name="Szatraj K."/>
            <person name="Zielenkiewicz U."/>
            <person name="Pilsyk S."/>
            <person name="Malc E."/>
            <person name="Mieczkowski P."/>
            <person name="Kruszewska J.S."/>
            <person name="Biernat P."/>
            <person name="Pawlowska J."/>
        </authorList>
    </citation>
    <scope>NUCLEOTIDE SEQUENCE</scope>
    <source>
        <strain evidence="3">WA0000017839</strain>
    </source>
</reference>
<feature type="coiled-coil region" evidence="2">
    <location>
        <begin position="1"/>
        <end position="157"/>
    </location>
</feature>
<evidence type="ECO:0000256" key="2">
    <source>
        <dbReference type="SAM" id="Coils"/>
    </source>
</evidence>
<dbReference type="InterPro" id="IPR000533">
    <property type="entry name" value="Tropomyosin"/>
</dbReference>
<proteinExistence type="predicted"/>
<dbReference type="SUPFAM" id="SSF57997">
    <property type="entry name" value="Tropomyosin"/>
    <property type="match status" value="1"/>
</dbReference>
<organism evidence="3 4">
    <name type="scientific">Mucor saturninus</name>
    <dbReference type="NCBI Taxonomy" id="64648"/>
    <lineage>
        <taxon>Eukaryota</taxon>
        <taxon>Fungi</taxon>
        <taxon>Fungi incertae sedis</taxon>
        <taxon>Mucoromycota</taxon>
        <taxon>Mucoromycotina</taxon>
        <taxon>Mucoromycetes</taxon>
        <taxon>Mucorales</taxon>
        <taxon>Mucorineae</taxon>
        <taxon>Mucoraceae</taxon>
        <taxon>Mucor</taxon>
    </lineage>
</organism>
<dbReference type="EMBL" id="JAEPRD010000032">
    <property type="protein sequence ID" value="KAG2206107.1"/>
    <property type="molecule type" value="Genomic_DNA"/>
</dbReference>
<dbReference type="OrthoDB" id="128924at2759"/>
<evidence type="ECO:0000313" key="4">
    <source>
        <dbReference type="Proteomes" id="UP000603453"/>
    </source>
</evidence>
<keyword evidence="4" id="KW-1185">Reference proteome</keyword>
<sequence>MEKFREKITSIRAEADAANARADMYEQKYKELEATNMAQEHEIISLTVQTKHLEQDLETAQEKIKQLKALEEDEDGLKKENDAAQRKISLLEQELESSEKTVRETTKNFREADVKAEHFERKVQQLETISANQEKKNEELKEKIIELQSLLDEFNAQLENI</sequence>
<comment type="caution">
    <text evidence="3">The sequence shown here is derived from an EMBL/GenBank/DDBJ whole genome shotgun (WGS) entry which is preliminary data.</text>
</comment>
<dbReference type="AlphaFoldDB" id="A0A8H7V5D5"/>
<evidence type="ECO:0000313" key="3">
    <source>
        <dbReference type="EMBL" id="KAG2206107.1"/>
    </source>
</evidence>